<keyword evidence="3" id="KW-1185">Reference proteome</keyword>
<feature type="region of interest" description="Disordered" evidence="1">
    <location>
        <begin position="110"/>
        <end position="129"/>
    </location>
</feature>
<evidence type="ECO:0000313" key="2">
    <source>
        <dbReference type="EMBL" id="KAK7042112.1"/>
    </source>
</evidence>
<feature type="region of interest" description="Disordered" evidence="1">
    <location>
        <begin position="147"/>
        <end position="194"/>
    </location>
</feature>
<dbReference type="EMBL" id="JAWWNJ010000013">
    <property type="protein sequence ID" value="KAK7042112.1"/>
    <property type="molecule type" value="Genomic_DNA"/>
</dbReference>
<sequence>MSGRHYPVVVYEHLGHTYCVPRLSSAGNSLPEKGYYKLYVCSTIAEACQFWRQTCAAKHSLTTHVIRSTQDANAISHRFPCEDNDAAANDDGADGREAIKQTFTRRGERTVNHKTPEIEGHGPVPPSELPRIYLLGEDAEKRFELDANGNPTLPQTAPSMSKHVTRSSTRQPAVIGSPSHTAPPSDGEVARAPSKVCSVRTATCPYNPPAAPSQPEFTYNSRTQVVSRGHY</sequence>
<evidence type="ECO:0000313" key="3">
    <source>
        <dbReference type="Proteomes" id="UP001362999"/>
    </source>
</evidence>
<comment type="caution">
    <text evidence="2">The sequence shown here is derived from an EMBL/GenBank/DDBJ whole genome shotgun (WGS) entry which is preliminary data.</text>
</comment>
<evidence type="ECO:0000256" key="1">
    <source>
        <dbReference type="SAM" id="MobiDB-lite"/>
    </source>
</evidence>
<reference evidence="2 3" key="1">
    <citation type="journal article" date="2024" name="J Genomics">
        <title>Draft genome sequencing and assembly of Favolaschia claudopus CIRM-BRFM 2984 isolated from oak limbs.</title>
        <authorList>
            <person name="Navarro D."/>
            <person name="Drula E."/>
            <person name="Chaduli D."/>
            <person name="Cazenave R."/>
            <person name="Ahrendt S."/>
            <person name="Wang J."/>
            <person name="Lipzen A."/>
            <person name="Daum C."/>
            <person name="Barry K."/>
            <person name="Grigoriev I.V."/>
            <person name="Favel A."/>
            <person name="Rosso M.N."/>
            <person name="Martin F."/>
        </authorList>
    </citation>
    <scope>NUCLEOTIDE SEQUENCE [LARGE SCALE GENOMIC DNA]</scope>
    <source>
        <strain evidence="2 3">CIRM-BRFM 2984</strain>
    </source>
</reference>
<gene>
    <name evidence="2" type="ORF">R3P38DRAFT_3178688</name>
</gene>
<protein>
    <submittedName>
        <fullName evidence="2">Uncharacterized protein</fullName>
    </submittedName>
</protein>
<organism evidence="2 3">
    <name type="scientific">Favolaschia claudopus</name>
    <dbReference type="NCBI Taxonomy" id="2862362"/>
    <lineage>
        <taxon>Eukaryota</taxon>
        <taxon>Fungi</taxon>
        <taxon>Dikarya</taxon>
        <taxon>Basidiomycota</taxon>
        <taxon>Agaricomycotina</taxon>
        <taxon>Agaricomycetes</taxon>
        <taxon>Agaricomycetidae</taxon>
        <taxon>Agaricales</taxon>
        <taxon>Marasmiineae</taxon>
        <taxon>Mycenaceae</taxon>
        <taxon>Favolaschia</taxon>
    </lineage>
</organism>
<dbReference type="AlphaFoldDB" id="A0AAW0CS86"/>
<feature type="compositionally biased region" description="Basic and acidic residues" evidence="1">
    <location>
        <begin position="110"/>
        <end position="120"/>
    </location>
</feature>
<dbReference type="Proteomes" id="UP001362999">
    <property type="component" value="Unassembled WGS sequence"/>
</dbReference>
<name>A0AAW0CS86_9AGAR</name>
<proteinExistence type="predicted"/>
<accession>A0AAW0CS86</accession>
<feature type="compositionally biased region" description="Polar residues" evidence="1">
    <location>
        <begin position="149"/>
        <end position="159"/>
    </location>
</feature>